<sequence length="693" mass="78460">MAIWQKLQRRKAIIPSLFQDFYYLKAGVHCLRQLVNLSKFTPTMQSMFLMALAECAKLRYNQLFLYANQHSAEMLLQLKNNNLVAKPSYESNKTIQELVKKSPNQQIVWVALLKAWKPDCYQFPDCRATISREVEQKQHCRLLWAKAQEQDLPSLSIDQMHADNMPAGNKVTMLFVRQHVYFAFFVGSNLPMSPLFVPEASSNDGSNWDRHHPQETRREQQYQKNREKEHQQQEKQKQRQSSGAEHQMLTAQAYSAAPQESTIHSPLEEVQASDYILSWDDMPPILEDISEEPVGLEEPDPMQLQEVVDKQLERENEEQEHIYSHTILTTSDKIPLLSIPTPDKGPSFRRIMTTERIKEIAGLLRTIARLFEGINPEFSQSFLSFERWLLQRTPEQQLPSKTVYHCSQGHHDPSDGCEKTTNANGTIVTRPLPDNVNAAESTLTGWAAYSNGAGSTNDSNGTAAIINTNININTNNTTTAEVPLDAEGNATTERITNTEAATNSNETAATENSNNNEAIQPKAYFSEFDLPQKEVENLVSLARSIADGEEAEEIVTAFERDYAKHPQLFWDMFSGNLKTENSLDNLLSAISHFKSSSPLGRRLLSRRLDQDVDCIAQAEEENWFQCRGGNGSTSNQSFRVFALERRLGRKSTPAELASLRCGERLSQLESGYLMGFGQPHWTILERGLSLEGA</sequence>
<dbReference type="OMA" id="TAFERDY"/>
<dbReference type="EMBL" id="GG704914">
    <property type="protein sequence ID" value="EAS33980.3"/>
    <property type="molecule type" value="Genomic_DNA"/>
</dbReference>
<dbReference type="AlphaFoldDB" id="J3KEP8"/>
<reference evidence="3" key="1">
    <citation type="journal article" date="2009" name="Genome Res.">
        <title>Comparative genomic analyses of the human fungal pathogens Coccidioides and their relatives.</title>
        <authorList>
            <person name="Sharpton T.J."/>
            <person name="Stajich J.E."/>
            <person name="Rounsley S.D."/>
            <person name="Gardner M.J."/>
            <person name="Wortman J.R."/>
            <person name="Jordar V.S."/>
            <person name="Maiti R."/>
            <person name="Kodira C.D."/>
            <person name="Neafsey D.E."/>
            <person name="Zeng Q."/>
            <person name="Hung C.-Y."/>
            <person name="McMahan C."/>
            <person name="Muszewska A."/>
            <person name="Grynberg M."/>
            <person name="Mandel M.A."/>
            <person name="Kellner E.M."/>
            <person name="Barker B.M."/>
            <person name="Galgiani J.N."/>
            <person name="Orbach M.J."/>
            <person name="Kirkland T.N."/>
            <person name="Cole G.T."/>
            <person name="Henn M.R."/>
            <person name="Birren B.W."/>
            <person name="Taylor J.W."/>
        </authorList>
    </citation>
    <scope>NUCLEOTIDE SEQUENCE [LARGE SCALE GENOMIC DNA]</scope>
    <source>
        <strain evidence="3">RS</strain>
    </source>
</reference>
<dbReference type="KEGG" id="cim:CIMG_05004"/>
<proteinExistence type="predicted"/>
<dbReference type="GeneID" id="4564349"/>
<name>J3KEP8_COCIM</name>
<dbReference type="OrthoDB" id="4227485at2759"/>
<evidence type="ECO:0000256" key="1">
    <source>
        <dbReference type="SAM" id="MobiDB-lite"/>
    </source>
</evidence>
<dbReference type="InParanoid" id="J3KEP8"/>
<keyword evidence="3" id="KW-1185">Reference proteome</keyword>
<evidence type="ECO:0000313" key="2">
    <source>
        <dbReference type="EMBL" id="EAS33980.3"/>
    </source>
</evidence>
<feature type="compositionally biased region" description="Basic and acidic residues" evidence="1">
    <location>
        <begin position="207"/>
        <end position="237"/>
    </location>
</feature>
<evidence type="ECO:0000313" key="3">
    <source>
        <dbReference type="Proteomes" id="UP000001261"/>
    </source>
</evidence>
<dbReference type="STRING" id="246410.J3KEP8"/>
<dbReference type="RefSeq" id="XP_001245563.2">
    <property type="nucleotide sequence ID" value="XM_001245562.2"/>
</dbReference>
<reference evidence="3" key="2">
    <citation type="journal article" date="2010" name="Genome Res.">
        <title>Population genomic sequencing of Coccidioides fungi reveals recent hybridization and transposon control.</title>
        <authorList>
            <person name="Neafsey D.E."/>
            <person name="Barker B.M."/>
            <person name="Sharpton T.J."/>
            <person name="Stajich J.E."/>
            <person name="Park D.J."/>
            <person name="Whiston E."/>
            <person name="Hung C.-Y."/>
            <person name="McMahan C."/>
            <person name="White J."/>
            <person name="Sykes S."/>
            <person name="Heiman D."/>
            <person name="Young S."/>
            <person name="Zeng Q."/>
            <person name="Abouelleil A."/>
            <person name="Aftuck L."/>
            <person name="Bessette D."/>
            <person name="Brown A."/>
            <person name="FitzGerald M."/>
            <person name="Lui A."/>
            <person name="Macdonald J.P."/>
            <person name="Priest M."/>
            <person name="Orbach M.J."/>
            <person name="Galgiani J.N."/>
            <person name="Kirkland T.N."/>
            <person name="Cole G.T."/>
            <person name="Birren B.W."/>
            <person name="Henn M.R."/>
            <person name="Taylor J.W."/>
            <person name="Rounsley S.D."/>
        </authorList>
    </citation>
    <scope>GENOME REANNOTATION</scope>
    <source>
        <strain evidence="3">RS</strain>
    </source>
</reference>
<dbReference type="Proteomes" id="UP000001261">
    <property type="component" value="Unassembled WGS sequence"/>
</dbReference>
<organism evidence="2 3">
    <name type="scientific">Coccidioides immitis (strain RS)</name>
    <name type="common">Valley fever fungus</name>
    <dbReference type="NCBI Taxonomy" id="246410"/>
    <lineage>
        <taxon>Eukaryota</taxon>
        <taxon>Fungi</taxon>
        <taxon>Dikarya</taxon>
        <taxon>Ascomycota</taxon>
        <taxon>Pezizomycotina</taxon>
        <taxon>Eurotiomycetes</taxon>
        <taxon>Eurotiomycetidae</taxon>
        <taxon>Onygenales</taxon>
        <taxon>Onygenaceae</taxon>
        <taxon>Coccidioides</taxon>
    </lineage>
</organism>
<gene>
    <name evidence="2" type="ORF">CIMG_05004</name>
</gene>
<protein>
    <submittedName>
        <fullName evidence="2">Uncharacterized protein</fullName>
    </submittedName>
</protein>
<feature type="region of interest" description="Disordered" evidence="1">
    <location>
        <begin position="201"/>
        <end position="245"/>
    </location>
</feature>
<accession>J3KEP8</accession>
<dbReference type="VEuPathDB" id="FungiDB:CIMG_05004"/>